<keyword evidence="5" id="KW-1185">Reference proteome</keyword>
<name>A0AAD5D714_AMBAR</name>
<dbReference type="PANTHER" id="PTHR35471:SF1">
    <property type="entry name" value="OS07G0223700 PROTEIN"/>
    <property type="match status" value="1"/>
</dbReference>
<dbReference type="Proteomes" id="UP001206925">
    <property type="component" value="Unassembled WGS sequence"/>
</dbReference>
<reference evidence="4" key="1">
    <citation type="submission" date="2022-06" db="EMBL/GenBank/DDBJ databases">
        <title>Uncovering the hologenomic basis of an extraordinary plant invasion.</title>
        <authorList>
            <person name="Bieker V.C."/>
            <person name="Martin M.D."/>
            <person name="Gilbert T."/>
            <person name="Hodgins K."/>
            <person name="Battlay P."/>
            <person name="Petersen B."/>
            <person name="Wilson J."/>
        </authorList>
    </citation>
    <scope>NUCLEOTIDE SEQUENCE</scope>
    <source>
        <strain evidence="4">AA19_3_7</strain>
        <tissue evidence="4">Leaf</tissue>
    </source>
</reference>
<comment type="similarity">
    <text evidence="1">Belongs to the isocitrate and isopropylmalate dehydrogenases family.</text>
</comment>
<feature type="transmembrane region" description="Helical" evidence="2">
    <location>
        <begin position="12"/>
        <end position="41"/>
    </location>
</feature>
<keyword evidence="2" id="KW-0472">Membrane</keyword>
<evidence type="ECO:0000259" key="3">
    <source>
        <dbReference type="Pfam" id="PF00180"/>
    </source>
</evidence>
<keyword evidence="2" id="KW-1133">Transmembrane helix</keyword>
<accession>A0AAD5D714</accession>
<feature type="non-terminal residue" evidence="4">
    <location>
        <position position="1"/>
    </location>
</feature>
<organism evidence="4 5">
    <name type="scientific">Ambrosia artemisiifolia</name>
    <name type="common">Common ragweed</name>
    <dbReference type="NCBI Taxonomy" id="4212"/>
    <lineage>
        <taxon>Eukaryota</taxon>
        <taxon>Viridiplantae</taxon>
        <taxon>Streptophyta</taxon>
        <taxon>Embryophyta</taxon>
        <taxon>Tracheophyta</taxon>
        <taxon>Spermatophyta</taxon>
        <taxon>Magnoliopsida</taxon>
        <taxon>eudicotyledons</taxon>
        <taxon>Gunneridae</taxon>
        <taxon>Pentapetalae</taxon>
        <taxon>asterids</taxon>
        <taxon>campanulids</taxon>
        <taxon>Asterales</taxon>
        <taxon>Asteraceae</taxon>
        <taxon>Asteroideae</taxon>
        <taxon>Heliantheae alliance</taxon>
        <taxon>Heliantheae</taxon>
        <taxon>Ambrosia</taxon>
    </lineage>
</organism>
<dbReference type="SUPFAM" id="SSF53659">
    <property type="entry name" value="Isocitrate/Isopropylmalate dehydrogenase-like"/>
    <property type="match status" value="1"/>
</dbReference>
<dbReference type="EMBL" id="JAMZMK010004554">
    <property type="protein sequence ID" value="KAI7754084.1"/>
    <property type="molecule type" value="Genomic_DNA"/>
</dbReference>
<dbReference type="Pfam" id="PF00180">
    <property type="entry name" value="Iso_dh"/>
    <property type="match status" value="1"/>
</dbReference>
<feature type="transmembrane region" description="Helical" evidence="2">
    <location>
        <begin position="53"/>
        <end position="76"/>
    </location>
</feature>
<keyword evidence="2" id="KW-0812">Transmembrane</keyword>
<evidence type="ECO:0000313" key="4">
    <source>
        <dbReference type="EMBL" id="KAI7754084.1"/>
    </source>
</evidence>
<gene>
    <name evidence="4" type="ORF">M8C21_009599</name>
</gene>
<dbReference type="Gene3D" id="3.40.718.10">
    <property type="entry name" value="Isopropylmalate Dehydrogenase"/>
    <property type="match status" value="1"/>
</dbReference>
<sequence>MNKLRRLGVEIACALVGSLGALYTGVSPINVGIGLFALVAIESSIQSLGRTYAVLLFSAILLDILWFCLFCHEICVTAGVEEFHRKNTTSLSHMAKKPPALENVTNQRPAAPNAFHLVITKFGSDRIANMPLKSCREIESKYPSIKYNEIIVDNCCMQLVSKPEQFDVMVTPNLLWKLGGKYCCWYCWGTGVMPRGNVGADHAVFEQ</sequence>
<protein>
    <recommendedName>
        <fullName evidence="3">Isopropylmalate dehydrogenase-like domain-containing protein</fullName>
    </recommendedName>
</protein>
<dbReference type="AlphaFoldDB" id="A0AAD5D714"/>
<evidence type="ECO:0000313" key="5">
    <source>
        <dbReference type="Proteomes" id="UP001206925"/>
    </source>
</evidence>
<dbReference type="PANTHER" id="PTHR35471">
    <property type="entry name" value="OS07G0223700 PROTEIN"/>
    <property type="match status" value="1"/>
</dbReference>
<feature type="domain" description="Isopropylmalate dehydrogenase-like" evidence="3">
    <location>
        <begin position="135"/>
        <end position="206"/>
    </location>
</feature>
<proteinExistence type="inferred from homology"/>
<dbReference type="InterPro" id="IPR024084">
    <property type="entry name" value="IsoPropMal-DH-like_dom"/>
</dbReference>
<evidence type="ECO:0000256" key="2">
    <source>
        <dbReference type="SAM" id="Phobius"/>
    </source>
</evidence>
<evidence type="ECO:0000256" key="1">
    <source>
        <dbReference type="ARBA" id="ARBA00007769"/>
    </source>
</evidence>
<comment type="caution">
    <text evidence="4">The sequence shown here is derived from an EMBL/GenBank/DDBJ whole genome shotgun (WGS) entry which is preliminary data.</text>
</comment>